<dbReference type="EMBL" id="QSCI01000089">
    <property type="protein sequence ID" value="RGX90917.1"/>
    <property type="molecule type" value="Genomic_DNA"/>
</dbReference>
<comment type="caution">
    <text evidence="1">The sequence shown here is derived from an EMBL/GenBank/DDBJ whole genome shotgun (WGS) entry which is preliminary data.</text>
</comment>
<organism evidence="1 2">
    <name type="scientific">Segatella copri</name>
    <dbReference type="NCBI Taxonomy" id="165179"/>
    <lineage>
        <taxon>Bacteria</taxon>
        <taxon>Pseudomonadati</taxon>
        <taxon>Bacteroidota</taxon>
        <taxon>Bacteroidia</taxon>
        <taxon>Bacteroidales</taxon>
        <taxon>Prevotellaceae</taxon>
        <taxon>Segatella</taxon>
    </lineage>
</organism>
<evidence type="ECO:0000313" key="1">
    <source>
        <dbReference type="EMBL" id="RGX90917.1"/>
    </source>
</evidence>
<protein>
    <submittedName>
        <fullName evidence="1">Uncharacterized protein</fullName>
    </submittedName>
</protein>
<dbReference type="Proteomes" id="UP000285604">
    <property type="component" value="Unassembled WGS sequence"/>
</dbReference>
<proteinExistence type="predicted"/>
<evidence type="ECO:0000313" key="2">
    <source>
        <dbReference type="Proteomes" id="UP000285604"/>
    </source>
</evidence>
<dbReference type="Gene3D" id="3.40.50.300">
    <property type="entry name" value="P-loop containing nucleotide triphosphate hydrolases"/>
    <property type="match status" value="1"/>
</dbReference>
<dbReference type="InterPro" id="IPR027417">
    <property type="entry name" value="P-loop_NTPase"/>
</dbReference>
<name>A0AA92ULX5_9BACT</name>
<dbReference type="AlphaFoldDB" id="A0AA92ULX5"/>
<sequence length="95" mass="11290">MFVSNKPKFERCANTYILAIDELGTEETDFCEYGNRYKPIEQLLSYRYDKMLPTIITTNLPMADIRPKYGDRLAERLNELMEVVHMPDINFRKIH</sequence>
<reference evidence="1 2" key="1">
    <citation type="submission" date="2018-08" db="EMBL/GenBank/DDBJ databases">
        <title>A genome reference for cultivated species of the human gut microbiota.</title>
        <authorList>
            <person name="Zou Y."/>
            <person name="Xue W."/>
            <person name="Luo G."/>
        </authorList>
    </citation>
    <scope>NUCLEOTIDE SEQUENCE [LARGE SCALE GENOMIC DNA]</scope>
    <source>
        <strain evidence="1 2">OF03-3</strain>
    </source>
</reference>
<accession>A0AA92ULX5</accession>
<gene>
    <name evidence="1" type="ORF">DXA63_13725</name>
</gene>